<keyword evidence="2 5" id="KW-0812">Transmembrane</keyword>
<evidence type="ECO:0000313" key="8">
    <source>
        <dbReference type="Proteomes" id="UP000094389"/>
    </source>
</evidence>
<feature type="domain" description="STAS" evidence="6">
    <location>
        <begin position="404"/>
        <end position="483"/>
    </location>
</feature>
<reference evidence="7 8" key="1">
    <citation type="journal article" date="2016" name="Proc. Natl. Acad. Sci. U.S.A.">
        <title>Comparative genomics of biotechnologically important yeasts.</title>
        <authorList>
            <person name="Riley R."/>
            <person name="Haridas S."/>
            <person name="Wolfe K.H."/>
            <person name="Lopes M.R."/>
            <person name="Hittinger C.T."/>
            <person name="Goeker M."/>
            <person name="Salamov A.A."/>
            <person name="Wisecaver J.H."/>
            <person name="Long T.M."/>
            <person name="Calvey C.H."/>
            <person name="Aerts A.L."/>
            <person name="Barry K.W."/>
            <person name="Choi C."/>
            <person name="Clum A."/>
            <person name="Coughlan A.Y."/>
            <person name="Deshpande S."/>
            <person name="Douglass A.P."/>
            <person name="Hanson S.J."/>
            <person name="Klenk H.-P."/>
            <person name="LaButti K.M."/>
            <person name="Lapidus A."/>
            <person name="Lindquist E.A."/>
            <person name="Lipzen A.M."/>
            <person name="Meier-Kolthoff J.P."/>
            <person name="Ohm R.A."/>
            <person name="Otillar R.P."/>
            <person name="Pangilinan J.L."/>
            <person name="Peng Y."/>
            <person name="Rokas A."/>
            <person name="Rosa C.A."/>
            <person name="Scheuner C."/>
            <person name="Sibirny A.A."/>
            <person name="Slot J.C."/>
            <person name="Stielow J.B."/>
            <person name="Sun H."/>
            <person name="Kurtzman C.P."/>
            <person name="Blackwell M."/>
            <person name="Grigoriev I.V."/>
            <person name="Jeffries T.W."/>
        </authorList>
    </citation>
    <scope>NUCLEOTIDE SEQUENCE [LARGE SCALE GENOMIC DNA]</scope>
    <source>
        <strain evidence="8">ATCC 18201 / CBS 1600 / BCRC 20928 / JCM 3617 / NBRC 0987 / NRRL Y-1542</strain>
    </source>
</reference>
<dbReference type="InterPro" id="IPR002645">
    <property type="entry name" value="STAS_dom"/>
</dbReference>
<dbReference type="GO" id="GO:0016020">
    <property type="term" value="C:membrane"/>
    <property type="evidence" value="ECO:0007669"/>
    <property type="project" value="UniProtKB-SubCell"/>
</dbReference>
<feature type="transmembrane region" description="Helical" evidence="5">
    <location>
        <begin position="184"/>
        <end position="206"/>
    </location>
</feature>
<dbReference type="PROSITE" id="PS50801">
    <property type="entry name" value="STAS"/>
    <property type="match status" value="1"/>
</dbReference>
<dbReference type="GeneID" id="30988231"/>
<feature type="transmembrane region" description="Helical" evidence="5">
    <location>
        <begin position="242"/>
        <end position="262"/>
    </location>
</feature>
<comment type="subcellular location">
    <subcellularLocation>
        <location evidence="1">Membrane</location>
        <topology evidence="1">Multi-pass membrane protein</topology>
    </subcellularLocation>
</comment>
<keyword evidence="8" id="KW-1185">Reference proteome</keyword>
<evidence type="ECO:0000313" key="7">
    <source>
        <dbReference type="EMBL" id="ODV71598.1"/>
    </source>
</evidence>
<dbReference type="PANTHER" id="PTHR11814">
    <property type="entry name" value="SULFATE TRANSPORTER"/>
    <property type="match status" value="1"/>
</dbReference>
<dbReference type="GO" id="GO:0008271">
    <property type="term" value="F:secondary active sulfate transmembrane transporter activity"/>
    <property type="evidence" value="ECO:0007669"/>
    <property type="project" value="InterPro"/>
</dbReference>
<feature type="transmembrane region" description="Helical" evidence="5">
    <location>
        <begin position="110"/>
        <end position="127"/>
    </location>
</feature>
<sequence>MTDLESGTNSGSSSKDNVHELYELRDESSPLLYSHSEELPTVVGWSKNVVRNPKQRFIEYTTSLFPIAKWILHYNLTWAYADIVAGVTVGVVMVPQSMSYAKLAGLPAQYGLYSAFVGVFIYCFFATSKDVSIGPVAVMSLEVSKIITRVQDRNPDLSAPVIATVLAFICGCITVGMGILRLGFILEFISLPAVLGFMTGSAFNIITGQIPALMGFNSRLNTRDSPYLVVINSLRNLRHTNLNAVFGLIPLVLLYAWKYGCSFGEKRYKKWSKVFFYLQALRNGVIIVVFTCISWAICRGKSSSDRPIKILGTVPSGLQDVGLMKLPPGVMSDIAPELPAAVIILQFDKVFDEVQEKTRKGKLKPITNNMERPWNDPGPLRLPWKKIDQNATKIEDNRPVLKVVAFDFSSTPQVDSTGIQTLVDLKKTLNKYADREVEYHFAGILSPWIRRALINAGFGVARDDGAVGAASYYNVLDDSDAVLGYSPALDTNTPFFHLELPSFDHHGAATELEDQSAEKN</sequence>
<dbReference type="InterPro" id="IPR018045">
    <property type="entry name" value="S04_transporter_CS"/>
</dbReference>
<feature type="transmembrane region" description="Helical" evidence="5">
    <location>
        <begin position="78"/>
        <end position="98"/>
    </location>
</feature>
<dbReference type="RefSeq" id="XP_020068637.1">
    <property type="nucleotide sequence ID" value="XM_020213835.1"/>
</dbReference>
<dbReference type="InterPro" id="IPR036513">
    <property type="entry name" value="STAS_dom_sf"/>
</dbReference>
<evidence type="ECO:0000259" key="6">
    <source>
        <dbReference type="PROSITE" id="PS50801"/>
    </source>
</evidence>
<evidence type="ECO:0000256" key="2">
    <source>
        <dbReference type="ARBA" id="ARBA00022692"/>
    </source>
</evidence>
<gene>
    <name evidence="7" type="ORF">CYBJADRAFT_164167</name>
</gene>
<evidence type="ECO:0000256" key="5">
    <source>
        <dbReference type="SAM" id="Phobius"/>
    </source>
</evidence>
<evidence type="ECO:0000256" key="3">
    <source>
        <dbReference type="ARBA" id="ARBA00022989"/>
    </source>
</evidence>
<evidence type="ECO:0000256" key="1">
    <source>
        <dbReference type="ARBA" id="ARBA00004141"/>
    </source>
</evidence>
<dbReference type="EMBL" id="KV453939">
    <property type="protein sequence ID" value="ODV71598.1"/>
    <property type="molecule type" value="Genomic_DNA"/>
</dbReference>
<dbReference type="Gene3D" id="3.30.750.24">
    <property type="entry name" value="STAS domain"/>
    <property type="match status" value="1"/>
</dbReference>
<proteinExistence type="predicted"/>
<accession>A0A1E4RWF9</accession>
<dbReference type="OMA" id="CISWAIC"/>
<dbReference type="Pfam" id="PF00916">
    <property type="entry name" value="Sulfate_transp"/>
    <property type="match status" value="1"/>
</dbReference>
<feature type="transmembrane region" description="Helical" evidence="5">
    <location>
        <begin position="157"/>
        <end position="177"/>
    </location>
</feature>
<name>A0A1E4RWF9_CYBJN</name>
<protein>
    <recommendedName>
        <fullName evidence="6">STAS domain-containing protein</fullName>
    </recommendedName>
</protein>
<dbReference type="PROSITE" id="PS01130">
    <property type="entry name" value="SLC26A"/>
    <property type="match status" value="1"/>
</dbReference>
<keyword evidence="4 5" id="KW-0472">Membrane</keyword>
<dbReference type="STRING" id="983966.A0A1E4RWF9"/>
<dbReference type="InterPro" id="IPR011547">
    <property type="entry name" value="SLC26A/SulP_dom"/>
</dbReference>
<dbReference type="InterPro" id="IPR001902">
    <property type="entry name" value="SLC26A/SulP_fam"/>
</dbReference>
<feature type="transmembrane region" description="Helical" evidence="5">
    <location>
        <begin position="274"/>
        <end position="297"/>
    </location>
</feature>
<dbReference type="Proteomes" id="UP000094389">
    <property type="component" value="Unassembled WGS sequence"/>
</dbReference>
<dbReference type="CDD" id="cd07042">
    <property type="entry name" value="STAS_SulP_like_sulfate_transporter"/>
    <property type="match status" value="1"/>
</dbReference>
<evidence type="ECO:0000256" key="4">
    <source>
        <dbReference type="ARBA" id="ARBA00023136"/>
    </source>
</evidence>
<dbReference type="AlphaFoldDB" id="A0A1E4RWF9"/>
<dbReference type="OrthoDB" id="288203at2759"/>
<keyword evidence="3 5" id="KW-1133">Transmembrane helix</keyword>
<organism evidence="7 8">
    <name type="scientific">Cyberlindnera jadinii (strain ATCC 18201 / CBS 1600 / BCRC 20928 / JCM 3617 / NBRC 0987 / NRRL Y-1542)</name>
    <name type="common">Torula yeast</name>
    <name type="synonym">Candida utilis</name>
    <dbReference type="NCBI Taxonomy" id="983966"/>
    <lineage>
        <taxon>Eukaryota</taxon>
        <taxon>Fungi</taxon>
        <taxon>Dikarya</taxon>
        <taxon>Ascomycota</taxon>
        <taxon>Saccharomycotina</taxon>
        <taxon>Saccharomycetes</taxon>
        <taxon>Phaffomycetales</taxon>
        <taxon>Phaffomycetaceae</taxon>
        <taxon>Cyberlindnera</taxon>
    </lineage>
</organism>